<dbReference type="HAMAP" id="MF_01310">
    <property type="entry name" value="Ribosomal_uS11"/>
    <property type="match status" value="1"/>
</dbReference>
<protein>
    <recommendedName>
        <fullName evidence="4">Small ribosomal subunit protein uS11</fullName>
    </recommendedName>
</protein>
<evidence type="ECO:0000313" key="6">
    <source>
        <dbReference type="EMBL" id="ABI23027.1"/>
    </source>
</evidence>
<dbReference type="AlphaFoldDB" id="A0SNY7"/>
<dbReference type="InterPro" id="IPR036967">
    <property type="entry name" value="Ribosomal_uS11_sf"/>
</dbReference>
<keyword evidence="4" id="KW-0699">rRNA-binding</keyword>
<dbReference type="GO" id="GO:0006412">
    <property type="term" value="P:translation"/>
    <property type="evidence" value="ECO:0007669"/>
    <property type="project" value="UniProtKB-UniRule"/>
</dbReference>
<gene>
    <name evidence="4" type="primary">rps11</name>
    <name evidence="7" type="ORF">UNLARM2_0650</name>
</gene>
<evidence type="ECO:0000313" key="7">
    <source>
        <dbReference type="EMBL" id="EET90212.1"/>
    </source>
</evidence>
<dbReference type="EMBL" id="DQ848677">
    <property type="protein sequence ID" value="ABI23027.1"/>
    <property type="molecule type" value="Genomic_DNA"/>
</dbReference>
<reference evidence="7 8" key="2">
    <citation type="journal article" date="2009" name="Genome Biol.">
        <title>Community-wide analysis of microbial genome sequence signatures.</title>
        <authorList>
            <person name="Dick G.J."/>
            <person name="Andersson A.F."/>
            <person name="Baker B.J."/>
            <person name="Simmons S.L."/>
            <person name="Thomas B.C."/>
            <person name="Yelton A.P."/>
            <person name="Banfield J.F."/>
        </authorList>
    </citation>
    <scope>NUCLEOTIDE SEQUENCE [LARGE SCALE GENOMIC DNA]</scope>
    <source>
        <strain evidence="7">ARMAN-2</strain>
    </source>
</reference>
<evidence type="ECO:0000256" key="3">
    <source>
        <dbReference type="ARBA" id="ARBA00023274"/>
    </source>
</evidence>
<dbReference type="GO" id="GO:0044391">
    <property type="term" value="C:ribosomal subunit"/>
    <property type="evidence" value="ECO:0007669"/>
    <property type="project" value="UniProtKB-ARBA"/>
</dbReference>
<dbReference type="Pfam" id="PF00411">
    <property type="entry name" value="Ribosomal_S11"/>
    <property type="match status" value="1"/>
</dbReference>
<accession>A0SNY7</accession>
<evidence type="ECO:0000313" key="8">
    <source>
        <dbReference type="Proteomes" id="UP000332487"/>
    </source>
</evidence>
<dbReference type="EMBL" id="GG697240">
    <property type="protein sequence ID" value="EET90212.1"/>
    <property type="molecule type" value="Genomic_DNA"/>
</dbReference>
<evidence type="ECO:0000256" key="1">
    <source>
        <dbReference type="ARBA" id="ARBA00006194"/>
    </source>
</evidence>
<dbReference type="Gene3D" id="3.30.420.80">
    <property type="entry name" value="Ribosomal protein S11"/>
    <property type="match status" value="1"/>
</dbReference>
<evidence type="ECO:0000256" key="4">
    <source>
        <dbReference type="HAMAP-Rule" id="MF_01310"/>
    </source>
</evidence>
<reference evidence="7 8" key="3">
    <citation type="journal article" date="2010" name="Proc. Natl. Acad. Sci. U.S.A.">
        <title>Enigmatic, ultrasmall, uncultivated Archaea.</title>
        <authorList>
            <person name="Baker B.J."/>
            <person name="Comolli L.R."/>
            <person name="Dick G.J."/>
            <person name="Hauser L.J."/>
            <person name="Hyatt D."/>
            <person name="Dill B.D."/>
            <person name="Land M.L."/>
            <person name="Verberkmoes N.C."/>
            <person name="Hettich R.L."/>
            <person name="Banfield J.F."/>
        </authorList>
    </citation>
    <scope>NUCLEOTIDE SEQUENCE [LARGE SCALE GENOMIC DNA]</scope>
    <source>
        <strain evidence="7">ARMAN-2</strain>
    </source>
</reference>
<keyword evidence="8" id="KW-1185">Reference proteome</keyword>
<comment type="similarity">
    <text evidence="1 4">Belongs to the universal ribosomal protein uS11 family.</text>
</comment>
<dbReference type="InterPro" id="IPR001971">
    <property type="entry name" value="Ribosomal_uS11"/>
</dbReference>
<dbReference type="PIRSF" id="PIRSF002131">
    <property type="entry name" value="Ribosomal_S11"/>
    <property type="match status" value="1"/>
</dbReference>
<dbReference type="PANTHER" id="PTHR11759">
    <property type="entry name" value="40S RIBOSOMAL PROTEIN S14/30S RIBOSOMAL PROTEIN S11"/>
    <property type="match status" value="1"/>
</dbReference>
<dbReference type="GO" id="GO:0022626">
    <property type="term" value="C:cytosolic ribosome"/>
    <property type="evidence" value="ECO:0007669"/>
    <property type="project" value="UniProtKB-ARBA"/>
</dbReference>
<comment type="subunit">
    <text evidence="4">Part of the 30S ribosomal subunit.</text>
</comment>
<dbReference type="FunFam" id="3.30.420.80:FF:000018">
    <property type="entry name" value="40S ribosomal protein S14"/>
    <property type="match status" value="1"/>
</dbReference>
<name>A0SNY7_MICA2</name>
<reference evidence="6" key="1">
    <citation type="journal article" date="2006" name="Science">
        <title>Lineages of acidophilic archaea revealed by community genomic analysis.</title>
        <authorList>
            <person name="Baker B.J."/>
            <person name="Tyson G.W."/>
            <person name="Webb R.I."/>
            <person name="Flanagan J."/>
            <person name="Hugenholtz P."/>
            <person name="Allen E.E."/>
            <person name="Banfield J.F."/>
        </authorList>
    </citation>
    <scope>NUCLEOTIDE SEQUENCE</scope>
</reference>
<proteinExistence type="inferred from homology"/>
<dbReference type="GO" id="GO:0003735">
    <property type="term" value="F:structural constituent of ribosome"/>
    <property type="evidence" value="ECO:0007669"/>
    <property type="project" value="InterPro"/>
</dbReference>
<sequence>MAKKGSSKAAKAQEAESQTKKKEKENVSYEAKAMEEAKTKPKPERWAVAHVYSSKNDTIITLTDLSGSETIAVGSGGMMVNADSQEGSPYAAMQAAYKVAAEAKEKGITNINIEIRAPGGHGSKTPGHGAQAVVRVLARSGLRVNRIEDVTPIPTDTTRRPGGKRGRRV</sequence>
<dbReference type="SUPFAM" id="SSF53137">
    <property type="entry name" value="Translational machinery components"/>
    <property type="match status" value="1"/>
</dbReference>
<keyword evidence="3 4" id="KW-0687">Ribonucleoprotein</keyword>
<dbReference type="NCBIfam" id="NF007176">
    <property type="entry name" value="PRK09607.1"/>
    <property type="match status" value="1"/>
</dbReference>
<evidence type="ECO:0000256" key="2">
    <source>
        <dbReference type="ARBA" id="ARBA00022980"/>
    </source>
</evidence>
<feature type="compositionally biased region" description="Basic and acidic residues" evidence="5">
    <location>
        <begin position="11"/>
        <end position="43"/>
    </location>
</feature>
<feature type="region of interest" description="Disordered" evidence="5">
    <location>
        <begin position="1"/>
        <end position="43"/>
    </location>
</feature>
<comment type="function">
    <text evidence="4">Located on the platform of the 30S subunit.</text>
</comment>
<feature type="region of interest" description="Disordered" evidence="5">
    <location>
        <begin position="150"/>
        <end position="169"/>
    </location>
</feature>
<evidence type="ECO:0000256" key="5">
    <source>
        <dbReference type="SAM" id="MobiDB-lite"/>
    </source>
</evidence>
<keyword evidence="4" id="KW-0694">RNA-binding</keyword>
<dbReference type="GO" id="GO:0019843">
    <property type="term" value="F:rRNA binding"/>
    <property type="evidence" value="ECO:0007669"/>
    <property type="project" value="UniProtKB-UniRule"/>
</dbReference>
<dbReference type="Proteomes" id="UP000332487">
    <property type="component" value="Unassembled WGS sequence"/>
</dbReference>
<keyword evidence="2 4" id="KW-0689">Ribosomal protein</keyword>
<organism evidence="6">
    <name type="scientific">Candidatus Micrarchaeum acidiphilum ARMAN-2</name>
    <dbReference type="NCBI Taxonomy" id="425595"/>
    <lineage>
        <taxon>Archaea</taxon>
        <taxon>Candidatus Micrarchaeota</taxon>
        <taxon>Candidatus Micrarchaeia</taxon>
        <taxon>Candidatus Micrarchaeales</taxon>
        <taxon>Candidatus Micrarchaeaceae</taxon>
        <taxon>Candidatus Micrarchaeum</taxon>
    </lineage>
</organism>